<dbReference type="PANTHER" id="PTHR11703">
    <property type="entry name" value="DEOXYHYPUSINE SYNTHASE"/>
    <property type="match status" value="1"/>
</dbReference>
<sequence length="389" mass="43789">MATKTQQKLRASYDKSRRVNPKPITGKESAIELLEHAFGAYVGRQERTAFELMRRSLEENAAVFLTLSGAMTPAGLHQSCIIPLVESGVISCITTTGANLYHDAHRVLKHHIREVNPNAGDLQYRVARIIRIYDLGFQEEVLLDTDRLFSAIIRHADFQKKMATPEFHALLGKHMNAIEEELGVEQPSLLSTCYRRGVPIFVGAVQDGSIFLNVVKLKRLLGDEFKFELDVNEDVYQMAAIQHYCRHHFDKRMAVWILGGGVPKNYTLQGEPLLDQILNVPTAGFDIDVQFCVDPVDNGALSSCPAGEGHTWGKVYADAVETGSVYCHCDVTAVFPWLVHGLFNVKQSKRKAFRLMDKMAEAVRYLDADVAKRRKELMKTLEWSVSEVR</sequence>
<dbReference type="AlphaFoldDB" id="A0A2W5U211"/>
<reference evidence="4 5" key="1">
    <citation type="submission" date="2017-08" db="EMBL/GenBank/DDBJ databases">
        <title>Infants hospitalized years apart are colonized by the same room-sourced microbial strains.</title>
        <authorList>
            <person name="Brooks B."/>
            <person name="Olm M.R."/>
            <person name="Firek B.A."/>
            <person name="Baker R."/>
            <person name="Thomas B.C."/>
            <person name="Morowitz M.J."/>
            <person name="Banfield J.F."/>
        </authorList>
    </citation>
    <scope>NUCLEOTIDE SEQUENCE [LARGE SCALE GENOMIC DNA]</scope>
    <source>
        <strain evidence="4">S2_003_000_R2_14</strain>
    </source>
</reference>
<dbReference type="Proteomes" id="UP000249061">
    <property type="component" value="Unassembled WGS sequence"/>
</dbReference>
<evidence type="ECO:0000313" key="4">
    <source>
        <dbReference type="EMBL" id="PZR17585.1"/>
    </source>
</evidence>
<dbReference type="EMBL" id="QFQP01000002">
    <property type="protein sequence ID" value="PZR17585.1"/>
    <property type="molecule type" value="Genomic_DNA"/>
</dbReference>
<dbReference type="Pfam" id="PF01916">
    <property type="entry name" value="DS"/>
    <property type="match status" value="1"/>
</dbReference>
<evidence type="ECO:0000256" key="2">
    <source>
        <dbReference type="ARBA" id="ARBA00022679"/>
    </source>
</evidence>
<dbReference type="InterPro" id="IPR002773">
    <property type="entry name" value="Deoxyhypusine_synthase"/>
</dbReference>
<proteinExistence type="inferred from homology"/>
<gene>
    <name evidence="4" type="ORF">DI536_04530</name>
</gene>
<comment type="similarity">
    <text evidence="1">Belongs to the deoxyhypusine synthase family.</text>
</comment>
<dbReference type="PANTHER" id="PTHR11703:SF2">
    <property type="entry name" value="DEOXYHYPUSINE SYNTHASE-LIKE PROTEIN"/>
    <property type="match status" value="1"/>
</dbReference>
<dbReference type="GO" id="GO:0034038">
    <property type="term" value="F:deoxyhypusine synthase activity"/>
    <property type="evidence" value="ECO:0007669"/>
    <property type="project" value="TreeGrafter"/>
</dbReference>
<keyword evidence="2" id="KW-0808">Transferase</keyword>
<dbReference type="InterPro" id="IPR036982">
    <property type="entry name" value="Deoxyhypusine_synthase_sf"/>
</dbReference>
<protein>
    <submittedName>
        <fullName evidence="4">Deoxyhypusine synthase</fullName>
    </submittedName>
</protein>
<dbReference type="Gene3D" id="3.40.910.10">
    <property type="entry name" value="Deoxyhypusine synthase"/>
    <property type="match status" value="1"/>
</dbReference>
<evidence type="ECO:0000256" key="1">
    <source>
        <dbReference type="ARBA" id="ARBA00009892"/>
    </source>
</evidence>
<evidence type="ECO:0000256" key="3">
    <source>
        <dbReference type="SAM" id="MobiDB-lite"/>
    </source>
</evidence>
<accession>A0A2W5U211</accession>
<name>A0A2W5U211_9BACT</name>
<evidence type="ECO:0000313" key="5">
    <source>
        <dbReference type="Proteomes" id="UP000249061"/>
    </source>
</evidence>
<feature type="region of interest" description="Disordered" evidence="3">
    <location>
        <begin position="1"/>
        <end position="24"/>
    </location>
</feature>
<comment type="caution">
    <text evidence="4">The sequence shown here is derived from an EMBL/GenBank/DDBJ whole genome shotgun (WGS) entry which is preliminary data.</text>
</comment>
<dbReference type="SUPFAM" id="SSF52467">
    <property type="entry name" value="DHS-like NAD/FAD-binding domain"/>
    <property type="match status" value="1"/>
</dbReference>
<organism evidence="4 5">
    <name type="scientific">Archangium gephyra</name>
    <dbReference type="NCBI Taxonomy" id="48"/>
    <lineage>
        <taxon>Bacteria</taxon>
        <taxon>Pseudomonadati</taxon>
        <taxon>Myxococcota</taxon>
        <taxon>Myxococcia</taxon>
        <taxon>Myxococcales</taxon>
        <taxon>Cystobacterineae</taxon>
        <taxon>Archangiaceae</taxon>
        <taxon>Archangium</taxon>
    </lineage>
</organism>
<dbReference type="InterPro" id="IPR029035">
    <property type="entry name" value="DHS-like_NAD/FAD-binding_dom"/>
</dbReference>
<dbReference type="GO" id="GO:0005737">
    <property type="term" value="C:cytoplasm"/>
    <property type="evidence" value="ECO:0007669"/>
    <property type="project" value="TreeGrafter"/>
</dbReference>